<name>A0A0P0M2M2_PHOVU</name>
<evidence type="ECO:0000313" key="2">
    <source>
        <dbReference type="Proteomes" id="UP000061587"/>
    </source>
</evidence>
<gene>
    <name evidence="1" type="ORF">BvMPK_2222</name>
</gene>
<dbReference type="Proteomes" id="UP000061587">
    <property type="component" value="Chromosome"/>
</dbReference>
<sequence length="117" mass="14056">MDMEAAVATKFVKWEVPTLESLHECKVYRLRMKVNNGEVLNREEKNWITEKVNGNTYFKSAIPLQGWRFDFSDILRTFLVSQYGQWREYKVMDKTALRKILYGRIDRIVELDKRHPK</sequence>
<proteinExistence type="predicted"/>
<evidence type="ECO:0008006" key="3">
    <source>
        <dbReference type="Google" id="ProtNLM"/>
    </source>
</evidence>
<reference evidence="1 2" key="2">
    <citation type="journal article" date="2016" name="Genome Biol. Evol.">
        <title>Extensive mobilome-driven genome diversification in mouse gut-associated Bacteroides vulgatus mpk.</title>
        <authorList>
            <person name="Lange A."/>
            <person name="Beier S."/>
            <person name="Steimle A."/>
            <person name="Autenrieth I.B."/>
            <person name="Huson D.H."/>
            <person name="Frick J.S."/>
        </authorList>
    </citation>
    <scope>NUCLEOTIDE SEQUENCE [LARGE SCALE GENOMIC DNA]</scope>
    <source>
        <strain evidence="2">mpk</strain>
    </source>
</reference>
<dbReference type="EMBL" id="CP013020">
    <property type="protein sequence ID" value="ALK84822.1"/>
    <property type="molecule type" value="Genomic_DNA"/>
</dbReference>
<dbReference type="PATRIC" id="fig|821.40.peg.2654"/>
<evidence type="ECO:0000313" key="1">
    <source>
        <dbReference type="EMBL" id="ALK84822.1"/>
    </source>
</evidence>
<reference evidence="2" key="1">
    <citation type="submission" date="2015-10" db="EMBL/GenBank/DDBJ databases">
        <title>Extensive mobilome-driven genome diversification in gut-associated Bacteroides vulgatus mpk.</title>
        <authorList>
            <person name="Beier S."/>
            <person name="Lange A."/>
            <person name="Huson D.H."/>
            <person name="Frick J.-S."/>
            <person name="Autenrieth I.B."/>
        </authorList>
    </citation>
    <scope>NUCLEOTIDE SEQUENCE [LARGE SCALE GENOMIC DNA]</scope>
    <source>
        <strain evidence="2">mpk</strain>
    </source>
</reference>
<protein>
    <recommendedName>
        <fullName evidence="3">Molybdenum ABC transporter ATP-binding protein</fullName>
    </recommendedName>
</protein>
<dbReference type="AlphaFoldDB" id="A0A0P0M2M2"/>
<organism evidence="1 2">
    <name type="scientific">Phocaeicola vulgatus</name>
    <name type="common">Bacteroides vulgatus</name>
    <dbReference type="NCBI Taxonomy" id="821"/>
    <lineage>
        <taxon>Bacteria</taxon>
        <taxon>Pseudomonadati</taxon>
        <taxon>Bacteroidota</taxon>
        <taxon>Bacteroidia</taxon>
        <taxon>Bacteroidales</taxon>
        <taxon>Bacteroidaceae</taxon>
        <taxon>Phocaeicola</taxon>
    </lineage>
</organism>
<accession>A0A0P0M2M2</accession>